<protein>
    <submittedName>
        <fullName evidence="2">Uncharacterized protein</fullName>
    </submittedName>
</protein>
<evidence type="ECO:0000313" key="3">
    <source>
        <dbReference type="Proteomes" id="UP000807025"/>
    </source>
</evidence>
<gene>
    <name evidence="2" type="ORF">BDN71DRAFT_1456287</name>
</gene>
<dbReference type="EMBL" id="MU154675">
    <property type="protein sequence ID" value="KAF9489318.1"/>
    <property type="molecule type" value="Genomic_DNA"/>
</dbReference>
<feature type="region of interest" description="Disordered" evidence="1">
    <location>
        <begin position="1"/>
        <end position="50"/>
    </location>
</feature>
<dbReference type="AlphaFoldDB" id="A0A9P5ZJP1"/>
<reference evidence="2" key="1">
    <citation type="submission" date="2020-11" db="EMBL/GenBank/DDBJ databases">
        <authorList>
            <consortium name="DOE Joint Genome Institute"/>
            <person name="Ahrendt S."/>
            <person name="Riley R."/>
            <person name="Andreopoulos W."/>
            <person name="Labutti K."/>
            <person name="Pangilinan J."/>
            <person name="Ruiz-Duenas F.J."/>
            <person name="Barrasa J.M."/>
            <person name="Sanchez-Garcia M."/>
            <person name="Camarero S."/>
            <person name="Miyauchi S."/>
            <person name="Serrano A."/>
            <person name="Linde D."/>
            <person name="Babiker R."/>
            <person name="Drula E."/>
            <person name="Ayuso-Fernandez I."/>
            <person name="Pacheco R."/>
            <person name="Padilla G."/>
            <person name="Ferreira P."/>
            <person name="Barriuso J."/>
            <person name="Kellner H."/>
            <person name="Castanera R."/>
            <person name="Alfaro M."/>
            <person name="Ramirez L."/>
            <person name="Pisabarro A.G."/>
            <person name="Kuo A."/>
            <person name="Tritt A."/>
            <person name="Lipzen A."/>
            <person name="He G."/>
            <person name="Yan M."/>
            <person name="Ng V."/>
            <person name="Cullen D."/>
            <person name="Martin F."/>
            <person name="Rosso M.-N."/>
            <person name="Henrissat B."/>
            <person name="Hibbett D."/>
            <person name="Martinez A.T."/>
            <person name="Grigoriev I.V."/>
        </authorList>
    </citation>
    <scope>NUCLEOTIDE SEQUENCE</scope>
    <source>
        <strain evidence="2">ATCC 90797</strain>
    </source>
</reference>
<feature type="non-terminal residue" evidence="2">
    <location>
        <position position="68"/>
    </location>
</feature>
<proteinExistence type="predicted"/>
<name>A0A9P5ZJP1_PLEER</name>
<feature type="compositionally biased region" description="Basic and acidic residues" evidence="1">
    <location>
        <begin position="11"/>
        <end position="27"/>
    </location>
</feature>
<evidence type="ECO:0000256" key="1">
    <source>
        <dbReference type="SAM" id="MobiDB-lite"/>
    </source>
</evidence>
<keyword evidence="3" id="KW-1185">Reference proteome</keyword>
<organism evidence="2 3">
    <name type="scientific">Pleurotus eryngii</name>
    <name type="common">Boletus of the steppes</name>
    <dbReference type="NCBI Taxonomy" id="5323"/>
    <lineage>
        <taxon>Eukaryota</taxon>
        <taxon>Fungi</taxon>
        <taxon>Dikarya</taxon>
        <taxon>Basidiomycota</taxon>
        <taxon>Agaricomycotina</taxon>
        <taxon>Agaricomycetes</taxon>
        <taxon>Agaricomycetidae</taxon>
        <taxon>Agaricales</taxon>
        <taxon>Pleurotineae</taxon>
        <taxon>Pleurotaceae</taxon>
        <taxon>Pleurotus</taxon>
    </lineage>
</organism>
<dbReference type="Proteomes" id="UP000807025">
    <property type="component" value="Unassembled WGS sequence"/>
</dbReference>
<sequence>MNNEQTTDTDGWPREELPDEQCRETKRGKGSSYTGGSDARSVRDRVGAVETRTQLRATRWKPANYNVV</sequence>
<accession>A0A9P5ZJP1</accession>
<comment type="caution">
    <text evidence="2">The sequence shown here is derived from an EMBL/GenBank/DDBJ whole genome shotgun (WGS) entry which is preliminary data.</text>
</comment>
<evidence type="ECO:0000313" key="2">
    <source>
        <dbReference type="EMBL" id="KAF9489318.1"/>
    </source>
</evidence>